<sequence length="95" mass="11677">MDLNKKNKKVGLIFVEFCPDSRYQDRNLEKLFIKKYHSKFYKIMFMMLILLTSLMVQSMIFKNIIIIMKKIKFTNELNDHDLKIWFKLFDLNYVK</sequence>
<evidence type="ECO:0000256" key="1">
    <source>
        <dbReference type="SAM" id="Phobius"/>
    </source>
</evidence>
<keyword evidence="3" id="KW-1185">Reference proteome</keyword>
<proteinExistence type="predicted"/>
<comment type="caution">
    <text evidence="2">The sequence shown here is derived from an EMBL/GenBank/DDBJ whole genome shotgun (WGS) entry which is preliminary data.</text>
</comment>
<dbReference type="AlphaFoldDB" id="A0A3M7PUQ4"/>
<accession>A0A3M7PUQ4</accession>
<dbReference type="EMBL" id="REGN01008867">
    <property type="protein sequence ID" value="RNA02471.1"/>
    <property type="molecule type" value="Genomic_DNA"/>
</dbReference>
<keyword evidence="1" id="KW-0472">Membrane</keyword>
<organism evidence="2 3">
    <name type="scientific">Brachionus plicatilis</name>
    <name type="common">Marine rotifer</name>
    <name type="synonym">Brachionus muelleri</name>
    <dbReference type="NCBI Taxonomy" id="10195"/>
    <lineage>
        <taxon>Eukaryota</taxon>
        <taxon>Metazoa</taxon>
        <taxon>Spiralia</taxon>
        <taxon>Gnathifera</taxon>
        <taxon>Rotifera</taxon>
        <taxon>Eurotatoria</taxon>
        <taxon>Monogononta</taxon>
        <taxon>Pseudotrocha</taxon>
        <taxon>Ploima</taxon>
        <taxon>Brachionidae</taxon>
        <taxon>Brachionus</taxon>
    </lineage>
</organism>
<protein>
    <submittedName>
        <fullName evidence="2">Uncharacterized protein</fullName>
    </submittedName>
</protein>
<dbReference type="Proteomes" id="UP000276133">
    <property type="component" value="Unassembled WGS sequence"/>
</dbReference>
<keyword evidence="1" id="KW-0812">Transmembrane</keyword>
<keyword evidence="1" id="KW-1133">Transmembrane helix</keyword>
<reference evidence="2 3" key="1">
    <citation type="journal article" date="2018" name="Sci. Rep.">
        <title>Genomic signatures of local adaptation to the degree of environmental predictability in rotifers.</title>
        <authorList>
            <person name="Franch-Gras L."/>
            <person name="Hahn C."/>
            <person name="Garcia-Roger E.M."/>
            <person name="Carmona M.J."/>
            <person name="Serra M."/>
            <person name="Gomez A."/>
        </authorList>
    </citation>
    <scope>NUCLEOTIDE SEQUENCE [LARGE SCALE GENOMIC DNA]</scope>
    <source>
        <strain evidence="2">HYR1</strain>
    </source>
</reference>
<feature type="transmembrane region" description="Helical" evidence="1">
    <location>
        <begin position="40"/>
        <end position="61"/>
    </location>
</feature>
<evidence type="ECO:0000313" key="2">
    <source>
        <dbReference type="EMBL" id="RNA02471.1"/>
    </source>
</evidence>
<name>A0A3M7PUQ4_BRAPC</name>
<evidence type="ECO:0000313" key="3">
    <source>
        <dbReference type="Proteomes" id="UP000276133"/>
    </source>
</evidence>
<gene>
    <name evidence="2" type="ORF">BpHYR1_009208</name>
</gene>